<name>A0AAQ3X814_PASNO</name>
<organism evidence="1 2">
    <name type="scientific">Paspalum notatum var. saurae</name>
    <dbReference type="NCBI Taxonomy" id="547442"/>
    <lineage>
        <taxon>Eukaryota</taxon>
        <taxon>Viridiplantae</taxon>
        <taxon>Streptophyta</taxon>
        <taxon>Embryophyta</taxon>
        <taxon>Tracheophyta</taxon>
        <taxon>Spermatophyta</taxon>
        <taxon>Magnoliopsida</taxon>
        <taxon>Liliopsida</taxon>
        <taxon>Poales</taxon>
        <taxon>Poaceae</taxon>
        <taxon>PACMAD clade</taxon>
        <taxon>Panicoideae</taxon>
        <taxon>Andropogonodae</taxon>
        <taxon>Paspaleae</taxon>
        <taxon>Paspalinae</taxon>
        <taxon>Paspalum</taxon>
    </lineage>
</organism>
<keyword evidence="2" id="KW-1185">Reference proteome</keyword>
<dbReference type="AlphaFoldDB" id="A0AAQ3X814"/>
<evidence type="ECO:0000313" key="1">
    <source>
        <dbReference type="EMBL" id="WVZ88600.1"/>
    </source>
</evidence>
<gene>
    <name evidence="1" type="ORF">U9M48_035100</name>
</gene>
<evidence type="ECO:0000313" key="2">
    <source>
        <dbReference type="Proteomes" id="UP001341281"/>
    </source>
</evidence>
<reference evidence="1 2" key="1">
    <citation type="submission" date="2024-02" db="EMBL/GenBank/DDBJ databases">
        <title>High-quality chromosome-scale genome assembly of Pensacola bahiagrass (Paspalum notatum Flugge var. saurae).</title>
        <authorList>
            <person name="Vega J.M."/>
            <person name="Podio M."/>
            <person name="Orjuela J."/>
            <person name="Siena L.A."/>
            <person name="Pessino S.C."/>
            <person name="Combes M.C."/>
            <person name="Mariac C."/>
            <person name="Albertini E."/>
            <person name="Pupilli F."/>
            <person name="Ortiz J.P.A."/>
            <person name="Leblanc O."/>
        </authorList>
    </citation>
    <scope>NUCLEOTIDE SEQUENCE [LARGE SCALE GENOMIC DNA]</scope>
    <source>
        <strain evidence="1">R1</strain>
        <tissue evidence="1">Leaf</tissue>
    </source>
</reference>
<sequence length="66" mass="7447">MAVMDIRFVVDLHATITPSHLFRLGFFSQTQIEPRQPRPPLPVSTSSPAARIRLRPRLRDAPCALP</sequence>
<proteinExistence type="predicted"/>
<accession>A0AAQ3X814</accession>
<dbReference type="EMBL" id="CP144752">
    <property type="protein sequence ID" value="WVZ88600.1"/>
    <property type="molecule type" value="Genomic_DNA"/>
</dbReference>
<protein>
    <submittedName>
        <fullName evidence="1">Uncharacterized protein</fullName>
    </submittedName>
</protein>
<dbReference type="Proteomes" id="UP001341281">
    <property type="component" value="Chromosome 08"/>
</dbReference>